<feature type="compositionally biased region" description="Low complexity" evidence="2">
    <location>
        <begin position="669"/>
        <end position="678"/>
    </location>
</feature>
<name>A0ABP9Y246_9FUNG</name>
<evidence type="ECO:0000313" key="5">
    <source>
        <dbReference type="Proteomes" id="UP001476247"/>
    </source>
</evidence>
<feature type="region of interest" description="Disordered" evidence="2">
    <location>
        <begin position="651"/>
        <end position="678"/>
    </location>
</feature>
<dbReference type="Proteomes" id="UP001476247">
    <property type="component" value="Unassembled WGS sequence"/>
</dbReference>
<dbReference type="InterPro" id="IPR039436">
    <property type="entry name" value="Asteroid_dom"/>
</dbReference>
<evidence type="ECO:0000313" key="4">
    <source>
        <dbReference type="EMBL" id="GAA5800785.1"/>
    </source>
</evidence>
<dbReference type="Pfam" id="PF12813">
    <property type="entry name" value="XPG_I_2"/>
    <property type="match status" value="1"/>
</dbReference>
<evidence type="ECO:0000256" key="1">
    <source>
        <dbReference type="ARBA" id="ARBA00007398"/>
    </source>
</evidence>
<dbReference type="PANTHER" id="PTHR15665">
    <property type="entry name" value="ASTEROID PROTEIN"/>
    <property type="match status" value="1"/>
</dbReference>
<evidence type="ECO:0000259" key="3">
    <source>
        <dbReference type="Pfam" id="PF12813"/>
    </source>
</evidence>
<dbReference type="PANTHER" id="PTHR15665:SF1">
    <property type="entry name" value="PROTEIN ASTEROID HOMOLOG 1"/>
    <property type="match status" value="1"/>
</dbReference>
<organism evidence="4 5">
    <name type="scientific">Helicostylum pulchrum</name>
    <dbReference type="NCBI Taxonomy" id="562976"/>
    <lineage>
        <taxon>Eukaryota</taxon>
        <taxon>Fungi</taxon>
        <taxon>Fungi incertae sedis</taxon>
        <taxon>Mucoromycota</taxon>
        <taxon>Mucoromycotina</taxon>
        <taxon>Mucoromycetes</taxon>
        <taxon>Mucorales</taxon>
        <taxon>Mucorineae</taxon>
        <taxon>Mucoraceae</taxon>
        <taxon>Helicostylum</taxon>
    </lineage>
</organism>
<evidence type="ECO:0000256" key="2">
    <source>
        <dbReference type="SAM" id="MobiDB-lite"/>
    </source>
</evidence>
<comment type="similarity">
    <text evidence="1">Belongs to the asteroid family.</text>
</comment>
<protein>
    <recommendedName>
        <fullName evidence="3">Asteroid domain-containing protein</fullName>
    </recommendedName>
</protein>
<dbReference type="EMBL" id="BAABUJ010000016">
    <property type="protein sequence ID" value="GAA5800785.1"/>
    <property type="molecule type" value="Genomic_DNA"/>
</dbReference>
<accession>A0ABP9Y246</accession>
<feature type="domain" description="Asteroid" evidence="3">
    <location>
        <begin position="143"/>
        <end position="237"/>
    </location>
</feature>
<dbReference type="InterPro" id="IPR026832">
    <property type="entry name" value="Asteroid"/>
</dbReference>
<keyword evidence="5" id="KW-1185">Reference proteome</keyword>
<comment type="caution">
    <text evidence="4">The sequence shown here is derived from an EMBL/GenBank/DDBJ whole genome shotgun (WGS) entry which is preliminary data.</text>
</comment>
<dbReference type="SUPFAM" id="SSF88723">
    <property type="entry name" value="PIN domain-like"/>
    <property type="match status" value="1"/>
</dbReference>
<proteinExistence type="inferred from homology"/>
<dbReference type="InterPro" id="IPR029060">
    <property type="entry name" value="PIN-like_dom_sf"/>
</dbReference>
<dbReference type="Gene3D" id="3.40.50.1010">
    <property type="entry name" value="5'-nuclease"/>
    <property type="match status" value="1"/>
</dbReference>
<sequence>MGIHGLSFFIKSHPSLVDKVEWNLNWTGDSDTDHFIFDGNAFVYHIAYENRTDWTHGGQYATVAKVVEDMVETLRKAGIQMTFLFDGSLPQDKMETRIKRHKSYIERSISTYWNLKQINTSNKNEEQRQNGIQYYGDLFLIPPMTLEVIIQTLRELDVEVKICQGEADSEVVELAAEKNGYVVSQDSDMHVYPNIGKGYIPFELLNIPTQGENISAGVFHPEKLTSLLNLKPSLLPLFGTLLGNDYLDSDIVRYPIGQWCSDNGIAMMNKQNGWPKVVAEFIKRNCLNEQDAIKNIVDQLKPIISKSSMKSREEKASGFEDRIIDSISRYDTDSPLLPKLLKNQIKELATPNLLKNLNHHSSGLSRQVMDVIENKTFWTSIFIEDIEREFSWDVSRSLRQGMYGSVMERMPGEEKSAIIVQEYIREKHHLEVLSVTGGVISNADDNSDTDNKHLENFYRFHISNEIKHLLSFDPKLHPLILCQRYMIHHCSKSIENGRLYNHEVIAMIIATLRSLAPVLGYTEEEVPIPTTGTPALKKRSIHLSAQYQSIIYSSFLLSQVLDIPGYLRLPHVLASMYNGVYFHYYIETARSGASIGKMLSGVSPKFSSLFCAIYKSIMLDLNNDVEDIYDYDIISNALEEWTISDSKPKRLNATSKASSSRPEKKKKSSNSNNNRSTNAFNVLSFGCNFDDE</sequence>
<gene>
    <name evidence="4" type="ORF">HPULCUR_006223</name>
</gene>
<reference evidence="4 5" key="1">
    <citation type="submission" date="2024-04" db="EMBL/GenBank/DDBJ databases">
        <title>genome sequences of Mucor flavus KT1a and Helicostylum pulchrum KT1b strains isolation_sourced from the surface of a dry-aged beef.</title>
        <authorList>
            <person name="Toyotome T."/>
            <person name="Hosono M."/>
            <person name="Torimaru M."/>
            <person name="Fukuda K."/>
            <person name="Mikami N."/>
        </authorList>
    </citation>
    <scope>NUCLEOTIDE SEQUENCE [LARGE SCALE GENOMIC DNA]</scope>
    <source>
        <strain evidence="4 5">KT1b</strain>
    </source>
</reference>